<dbReference type="Pfam" id="PF00249">
    <property type="entry name" value="Myb_DNA-binding"/>
    <property type="match status" value="1"/>
</dbReference>
<dbReference type="EMBL" id="JABAYA010000056">
    <property type="protein sequence ID" value="KAF7727440.1"/>
    <property type="molecule type" value="Genomic_DNA"/>
</dbReference>
<keyword evidence="1" id="KW-0479">Metal-binding</keyword>
<dbReference type="SUPFAM" id="SSF46565">
    <property type="entry name" value="Chaperone J-domain"/>
    <property type="match status" value="1"/>
</dbReference>
<dbReference type="PROSITE" id="PS00636">
    <property type="entry name" value="DNAJ_1"/>
    <property type="match status" value="1"/>
</dbReference>
<proteinExistence type="predicted"/>
<dbReference type="SUPFAM" id="SSF57903">
    <property type="entry name" value="FYVE/PHD zinc finger"/>
    <property type="match status" value="1"/>
</dbReference>
<dbReference type="PROSITE" id="PS50178">
    <property type="entry name" value="ZF_FYVE"/>
    <property type="match status" value="1"/>
</dbReference>
<feature type="compositionally biased region" description="Polar residues" evidence="5">
    <location>
        <begin position="98"/>
        <end position="112"/>
    </location>
</feature>
<dbReference type="InterPro" id="IPR001005">
    <property type="entry name" value="SANT/Myb"/>
</dbReference>
<dbReference type="InterPro" id="IPR037185">
    <property type="entry name" value="EmrE-like"/>
</dbReference>
<feature type="compositionally biased region" description="Acidic residues" evidence="5">
    <location>
        <begin position="146"/>
        <end position="160"/>
    </location>
</feature>
<dbReference type="InterPro" id="IPR017455">
    <property type="entry name" value="Znf_FYVE-rel"/>
</dbReference>
<evidence type="ECO:0000256" key="2">
    <source>
        <dbReference type="ARBA" id="ARBA00022771"/>
    </source>
</evidence>
<dbReference type="SUPFAM" id="SSF52266">
    <property type="entry name" value="SGNH hydrolase"/>
    <property type="match status" value="1"/>
</dbReference>
<dbReference type="Pfam" id="PF10294">
    <property type="entry name" value="Methyltransf_16"/>
    <property type="match status" value="1"/>
</dbReference>
<dbReference type="InterPro" id="IPR036514">
    <property type="entry name" value="SGNH_hydro_sf"/>
</dbReference>
<dbReference type="Pfam" id="PF23082">
    <property type="entry name" value="Myb_DNA-binding_2"/>
    <property type="match status" value="1"/>
</dbReference>
<dbReference type="InterPro" id="IPR018253">
    <property type="entry name" value="DnaJ_domain_CS"/>
</dbReference>
<dbReference type="InterPro" id="IPR054076">
    <property type="entry name" value="ZUO1-like_ZHD"/>
</dbReference>
<dbReference type="InterPro" id="IPR018908">
    <property type="entry name" value="TMEM234"/>
</dbReference>
<dbReference type="Gene3D" id="3.40.50.1110">
    <property type="entry name" value="SGNH hydrolase"/>
    <property type="match status" value="1"/>
</dbReference>
<feature type="compositionally biased region" description="Basic and acidic residues" evidence="5">
    <location>
        <begin position="136"/>
        <end position="145"/>
    </location>
</feature>
<evidence type="ECO:0000256" key="3">
    <source>
        <dbReference type="ARBA" id="ARBA00022833"/>
    </source>
</evidence>
<dbReference type="CDD" id="cd02440">
    <property type="entry name" value="AdoMet_MTases"/>
    <property type="match status" value="1"/>
</dbReference>
<evidence type="ECO:0000313" key="10">
    <source>
        <dbReference type="Proteomes" id="UP000605846"/>
    </source>
</evidence>
<feature type="region of interest" description="Disordered" evidence="5">
    <location>
        <begin position="1147"/>
        <end position="1180"/>
    </location>
</feature>
<dbReference type="InterPro" id="IPR013083">
    <property type="entry name" value="Znf_RING/FYVE/PHD"/>
</dbReference>
<dbReference type="PANTHER" id="PTHR43999:SF1">
    <property type="entry name" value="DNAJ HOMOLOG SUBFAMILY C MEMBER 2"/>
    <property type="match status" value="1"/>
</dbReference>
<dbReference type="PANTHER" id="PTHR43999">
    <property type="entry name" value="DNAJ HOMOLOG SUBFAMILY C MEMBER 2"/>
    <property type="match status" value="1"/>
</dbReference>
<dbReference type="SUPFAM" id="SSF53335">
    <property type="entry name" value="S-adenosyl-L-methionine-dependent methyltransferases"/>
    <property type="match status" value="1"/>
</dbReference>
<dbReference type="Pfam" id="PF10639">
    <property type="entry name" value="TMEM234"/>
    <property type="match status" value="1"/>
</dbReference>
<dbReference type="GO" id="GO:0043022">
    <property type="term" value="F:ribosome binding"/>
    <property type="evidence" value="ECO:0007669"/>
    <property type="project" value="InterPro"/>
</dbReference>
<feature type="region of interest" description="Disordered" evidence="5">
    <location>
        <begin position="66"/>
        <end position="169"/>
    </location>
</feature>
<dbReference type="Gene3D" id="1.10.3730.20">
    <property type="match status" value="1"/>
</dbReference>
<dbReference type="Proteomes" id="UP000605846">
    <property type="component" value="Unassembled WGS sequence"/>
</dbReference>
<dbReference type="GO" id="GO:0005829">
    <property type="term" value="C:cytosol"/>
    <property type="evidence" value="ECO:0007669"/>
    <property type="project" value="TreeGrafter"/>
</dbReference>
<keyword evidence="2 4" id="KW-0863">Zinc-finger</keyword>
<keyword evidence="10" id="KW-1185">Reference proteome</keyword>
<dbReference type="PROSITE" id="PS50090">
    <property type="entry name" value="MYB_LIKE"/>
    <property type="match status" value="1"/>
</dbReference>
<evidence type="ECO:0000256" key="5">
    <source>
        <dbReference type="SAM" id="MobiDB-lite"/>
    </source>
</evidence>
<dbReference type="InterPro" id="IPR029063">
    <property type="entry name" value="SAM-dependent_MTases_sf"/>
</dbReference>
<dbReference type="OrthoDB" id="407325at2759"/>
<dbReference type="InterPro" id="IPR036869">
    <property type="entry name" value="J_dom_sf"/>
</dbReference>
<feature type="compositionally biased region" description="Basic and acidic residues" evidence="5">
    <location>
        <begin position="1163"/>
        <end position="1179"/>
    </location>
</feature>
<feature type="region of interest" description="Disordered" evidence="5">
    <location>
        <begin position="1429"/>
        <end position="1457"/>
    </location>
</feature>
<evidence type="ECO:0000259" key="7">
    <source>
        <dbReference type="PROSITE" id="PS50090"/>
    </source>
</evidence>
<dbReference type="PROSITE" id="PS50076">
    <property type="entry name" value="DNAJ_2"/>
    <property type="match status" value="1"/>
</dbReference>
<evidence type="ECO:0000313" key="9">
    <source>
        <dbReference type="EMBL" id="KAF7727440.1"/>
    </source>
</evidence>
<dbReference type="Pfam" id="PF26185">
    <property type="entry name" value="Zuotin_N"/>
    <property type="match status" value="1"/>
</dbReference>
<feature type="compositionally biased region" description="Low complexity" evidence="5">
    <location>
        <begin position="29"/>
        <end position="38"/>
    </location>
</feature>
<dbReference type="InterPro" id="IPR011011">
    <property type="entry name" value="Znf_FYVE_PHD"/>
</dbReference>
<dbReference type="Pfam" id="PF21884">
    <property type="entry name" value="ZUO1-like_ZHD"/>
    <property type="match status" value="1"/>
</dbReference>
<dbReference type="InterPro" id="IPR019410">
    <property type="entry name" value="Methyltransf_16"/>
</dbReference>
<evidence type="ECO:0000256" key="1">
    <source>
        <dbReference type="ARBA" id="ARBA00022723"/>
    </source>
</evidence>
<dbReference type="Pfam" id="PF00226">
    <property type="entry name" value="DnaJ"/>
    <property type="match status" value="1"/>
</dbReference>
<dbReference type="InterPro" id="IPR000306">
    <property type="entry name" value="Znf_FYVE"/>
</dbReference>
<dbReference type="Gene3D" id="1.10.10.60">
    <property type="entry name" value="Homeodomain-like"/>
    <property type="match status" value="2"/>
</dbReference>
<dbReference type="InterPro" id="IPR009057">
    <property type="entry name" value="Homeodomain-like_sf"/>
</dbReference>
<name>A0A8H7ERL2_9FUNG</name>
<dbReference type="PRINTS" id="PR00625">
    <property type="entry name" value="JDOMAIN"/>
</dbReference>
<dbReference type="Gene3D" id="3.40.50.150">
    <property type="entry name" value="Vaccinia Virus protein VP39"/>
    <property type="match status" value="1"/>
</dbReference>
<feature type="domain" description="FYVE-type" evidence="8">
    <location>
        <begin position="184"/>
        <end position="259"/>
    </location>
</feature>
<dbReference type="SMART" id="SM00717">
    <property type="entry name" value="SANT"/>
    <property type="match status" value="2"/>
</dbReference>
<dbReference type="Gene3D" id="1.10.287.110">
    <property type="entry name" value="DnaJ domain"/>
    <property type="match status" value="1"/>
</dbReference>
<sequence length="1714" mass="193721">MSSPVLFQRRPEFTEDTGNDSSSSAPTDLASHLSHSASASVITTMTNAKPRLKSSDQICTTAVAAAAAAAAAMSTTPMVDTAATSDTAANERQDGSESSRQAIATEESQVTRGTKPFLFSDTDVDEHDDASDDEDNNRNDDTDHGDNDDDDDEDDDDDAEERQTIASERTIVDPSRAQRVWEADQQASECRRCGRRFNFLVRRHHCRRCGQVVCDRCSTHRLRLPVDEIIQDPMTDPSHYAFIAMHPQRVCTACIRPIAKRATSPPPLRSSSSTSSNPYSRGSGGMNMRRSDSTQSLMTECPVCGTGFLGTRKTEQERHLRTCLNKGSPPVQPIRYVVYELSRDSVQINDECPICFEDFAAVAICWGSTNPLIKAGSAGLERVSAKYPEGGLKRWFAELKYLFTRWQYVLPLLLNLSGSVVYYYTLGQSDMSLAVPITNSLTFVFSLLTGLLLGEPLGGKDAWLGMALVILGVAICLTDDEFRAKLEAHFALYRLNLRSPLVMHVTPGYWYRVDLLLVNELGLFRRADIEPNGVVQVACKLLETTTPVQTDNNWKIECRATEEGTEADKAVAGFQRSGRGAFEYRITSKTSHAAKRGPRYLHIYVDRTHEFPHDPKNILPLIVGPVFIQPEQTPVYARTNAPIADWPENTPMVHDGYRLFSNIMIHESWDAGIPGKIWDSALVMLGFVNRLAETRPEELQARKVVDLSAGTGLLGLALADKSKVIITELDEALALINQNVAFNGYSDMVQIQPLLWGDAKQAADCGKADVILASDVLYEAEFFEDLVKTFVDLSDTQTKIYIGYKRRGFEAEEERRFWSLCKVHFDIVLLNERSSDEDPDVALIPSLATAAATTAGYPSNVSLPLNLTCPPLTPRTQMPKSVYDLRPDDIKVVMGIGDSVMAGFGAKGLQGRQYVSKSTLREDRGVSFAMGGDTGAVTLPNMIHYYSPYLYGASKGSHLFTLCFAVNFAVFLFLQGDSFCPVYQYRSSADVLNAAQSGARSMNLDHELDYVLKQLEEAYKTGDVKKTDWKMLIVFIGSNDMCHACTLPSSLPPAYAVDLLAAIDRVRVNVPNVLVQIENADRLIKKTVAGHRNRVYPSTMLTLGSPPATLDKSVCTRVHGSITVPCSRVLEPVNAYFLRHAQRVMRKNDQWEDEPPEKHRKSKVADDKSSEADFEETPRETPALLALDPSDWKQHDLYAILGLANLRYTATPEQIKRAHKRKVLKHHPDKKVSQGGIDDDSFFKCISKAYECLSDPSKRRLYDSVDYGIPDPQVPKLKKTDDFFTVFRPIFELEARFSNKSNVPVLGDLDSSEEDVMRFYDFWYNFDSWRTFDHLDKDEDEGETREDKRFIERKNRAERARRRKEYLTRLRNIVDQAHKSDPRIQQFKEAKKRAKDEKRREKEKAQKIAELEKEKVTLEKNNMFFMSGTNDKERRLAEQKEEEEVKSKQAAEEKKQKEKYKKLLKKERKNIKASMEDSVLSMTDKERESQIAKLEMILDSMNLEEMQIWKEELKQNKSSIDEKAKKLMIKEKALELQPKKVETAPAKEEKHQHRPWHAQEISLLIKAMKKYPVGTVSRWQVVAEYVSHHSGYPIRSEAELTRRVSELKKGSTALAEHEKSELQHLKKHNDDKHLVEQPTINYDGKGEKGIAAARPWTSEEQRMLEKALQKYPPKWTGEGDRWDHIQNMVVGRTKKECKLRVKTLAEQIRASKTK</sequence>
<comment type="caution">
    <text evidence="9">The sequence shown here is derived from an EMBL/GenBank/DDBJ whole genome shotgun (WGS) entry which is preliminary data.</text>
</comment>
<dbReference type="SUPFAM" id="SSF46689">
    <property type="entry name" value="Homeodomain-like"/>
    <property type="match status" value="2"/>
</dbReference>
<feature type="region of interest" description="Disordered" evidence="5">
    <location>
        <begin position="1378"/>
        <end position="1406"/>
    </location>
</feature>
<evidence type="ECO:0000256" key="4">
    <source>
        <dbReference type="PROSITE-ProRule" id="PRU00091"/>
    </source>
</evidence>
<dbReference type="GO" id="GO:0008270">
    <property type="term" value="F:zinc ion binding"/>
    <property type="evidence" value="ECO:0007669"/>
    <property type="project" value="UniProtKB-KW"/>
</dbReference>
<protein>
    <submittedName>
        <fullName evidence="9">DnaJ (Hsp40), sub C, member 2</fullName>
    </submittedName>
</protein>
<feature type="compositionally biased region" description="Basic and acidic residues" evidence="5">
    <location>
        <begin position="1430"/>
        <end position="1456"/>
    </location>
</feature>
<dbReference type="GO" id="GO:0016788">
    <property type="term" value="F:hydrolase activity, acting on ester bonds"/>
    <property type="evidence" value="ECO:0007669"/>
    <property type="project" value="InterPro"/>
</dbReference>
<dbReference type="SMART" id="SM00271">
    <property type="entry name" value="DnaJ"/>
    <property type="match status" value="1"/>
</dbReference>
<feature type="domain" description="J" evidence="6">
    <location>
        <begin position="1196"/>
        <end position="1266"/>
    </location>
</feature>
<organism evidence="9 10">
    <name type="scientific">Apophysomyces ossiformis</name>
    <dbReference type="NCBI Taxonomy" id="679940"/>
    <lineage>
        <taxon>Eukaryota</taxon>
        <taxon>Fungi</taxon>
        <taxon>Fungi incertae sedis</taxon>
        <taxon>Mucoromycota</taxon>
        <taxon>Mucoromycotina</taxon>
        <taxon>Mucoromycetes</taxon>
        <taxon>Mucorales</taxon>
        <taxon>Mucorineae</taxon>
        <taxon>Mucoraceae</taxon>
        <taxon>Apophysomyces</taxon>
    </lineage>
</organism>
<dbReference type="CDD" id="cd00167">
    <property type="entry name" value="SANT"/>
    <property type="match status" value="1"/>
</dbReference>
<dbReference type="CDD" id="cd06257">
    <property type="entry name" value="DnaJ"/>
    <property type="match status" value="1"/>
</dbReference>
<dbReference type="InterPro" id="IPR001623">
    <property type="entry name" value="DnaJ_domain"/>
</dbReference>
<dbReference type="Pfam" id="PF01363">
    <property type="entry name" value="FYVE"/>
    <property type="match status" value="1"/>
</dbReference>
<keyword evidence="3" id="KW-0862">Zinc</keyword>
<reference evidence="9" key="1">
    <citation type="submission" date="2020-01" db="EMBL/GenBank/DDBJ databases">
        <title>Genome Sequencing of Three Apophysomyces-Like Fungal Strains Confirms a Novel Fungal Genus in the Mucoromycota with divergent Burkholderia-like Endosymbiotic Bacteria.</title>
        <authorList>
            <person name="Stajich J.E."/>
            <person name="Macias A.M."/>
            <person name="Carter-House D."/>
            <person name="Lovett B."/>
            <person name="Kasson L.R."/>
            <person name="Berry K."/>
            <person name="Grigoriev I."/>
            <person name="Chang Y."/>
            <person name="Spatafora J."/>
            <person name="Kasson M.T."/>
        </authorList>
    </citation>
    <scope>NUCLEOTIDE SEQUENCE</scope>
    <source>
        <strain evidence="9">NRRL A-21654</strain>
    </source>
</reference>
<dbReference type="SUPFAM" id="SSF103481">
    <property type="entry name" value="Multidrug resistance efflux transporter EmrE"/>
    <property type="match status" value="1"/>
</dbReference>
<dbReference type="SMART" id="SM00064">
    <property type="entry name" value="FYVE"/>
    <property type="match status" value="1"/>
</dbReference>
<dbReference type="CDD" id="cd15760">
    <property type="entry name" value="FYVE_scVPS27p_like"/>
    <property type="match status" value="1"/>
</dbReference>
<dbReference type="GO" id="GO:0006450">
    <property type="term" value="P:regulation of translational fidelity"/>
    <property type="evidence" value="ECO:0007669"/>
    <property type="project" value="InterPro"/>
</dbReference>
<feature type="compositionally biased region" description="Low complexity" evidence="5">
    <location>
        <begin position="269"/>
        <end position="281"/>
    </location>
</feature>
<dbReference type="GO" id="GO:0051083">
    <property type="term" value="P:'de novo' cotranslational protein folding"/>
    <property type="evidence" value="ECO:0007669"/>
    <property type="project" value="InterPro"/>
</dbReference>
<feature type="compositionally biased region" description="Acidic residues" evidence="5">
    <location>
        <begin position="122"/>
        <end position="135"/>
    </location>
</feature>
<evidence type="ECO:0000259" key="6">
    <source>
        <dbReference type="PROSITE" id="PS50076"/>
    </source>
</evidence>
<feature type="region of interest" description="Disordered" evidence="5">
    <location>
        <begin position="1"/>
        <end position="38"/>
    </location>
</feature>
<evidence type="ECO:0000259" key="8">
    <source>
        <dbReference type="PROSITE" id="PS50178"/>
    </source>
</evidence>
<dbReference type="Pfam" id="PF00657">
    <property type="entry name" value="Lipase_GDSL"/>
    <property type="match status" value="1"/>
</dbReference>
<accession>A0A8H7ERL2</accession>
<feature type="region of interest" description="Disordered" evidence="5">
    <location>
        <begin position="262"/>
        <end position="292"/>
    </location>
</feature>
<dbReference type="InterPro" id="IPR001087">
    <property type="entry name" value="GDSL"/>
</dbReference>
<feature type="domain" description="Myb-like" evidence="7">
    <location>
        <begin position="1655"/>
        <end position="1705"/>
    </location>
</feature>
<dbReference type="Gene3D" id="3.30.40.10">
    <property type="entry name" value="Zinc/RING finger domain, C3HC4 (zinc finger)"/>
    <property type="match status" value="1"/>
</dbReference>
<dbReference type="GO" id="GO:0030544">
    <property type="term" value="F:Hsp70 protein binding"/>
    <property type="evidence" value="ECO:0007669"/>
    <property type="project" value="InterPro"/>
</dbReference>
<dbReference type="InterPro" id="IPR058871">
    <property type="entry name" value="Zuotin_N"/>
</dbReference>
<dbReference type="InterPro" id="IPR044634">
    <property type="entry name" value="Zuotin/DnaJC2"/>
</dbReference>
<gene>
    <name evidence="9" type="primary">DNAJC2</name>
    <name evidence="9" type="ORF">EC973_007509</name>
</gene>
<dbReference type="CDD" id="cd23953">
    <property type="entry name" value="zuotin_NTD"/>
    <property type="match status" value="1"/>
</dbReference>
<feature type="compositionally biased region" description="Polar residues" evidence="5">
    <location>
        <begin position="73"/>
        <end position="88"/>
    </location>
</feature>